<sequence length="117" mass="13208">MKKLFLTLFFLSFCFLIQAQEKPEIGDELVINAPNGLKYNHIAFPKLNFLVKRGKLANYKNVYGNKVIVDEVISEDNGSSYVVLKKKNGKKFFGILSEVKANYNKSIKSGELSTTNP</sequence>
<reference evidence="2 3" key="1">
    <citation type="submission" date="2018-01" db="EMBL/GenBank/DDBJ databases">
        <title>Complete genome sequence of Flavivirga eckloniae ECD14 isolated from seaweed Ecklonia cava.</title>
        <authorList>
            <person name="Lee J.H."/>
            <person name="Baik K.S."/>
            <person name="Seong C.N."/>
        </authorList>
    </citation>
    <scope>NUCLEOTIDE SEQUENCE [LARGE SCALE GENOMIC DNA]</scope>
    <source>
        <strain evidence="2 3">ECD14</strain>
    </source>
</reference>
<dbReference type="AlphaFoldDB" id="A0A2K9PKD9"/>
<evidence type="ECO:0000313" key="3">
    <source>
        <dbReference type="Proteomes" id="UP000235826"/>
    </source>
</evidence>
<protein>
    <recommendedName>
        <fullName evidence="4">Dihydroorotase</fullName>
    </recommendedName>
</protein>
<dbReference type="Proteomes" id="UP000235826">
    <property type="component" value="Chromosome"/>
</dbReference>
<dbReference type="RefSeq" id="WP_102754155.1">
    <property type="nucleotide sequence ID" value="NZ_CP025791.1"/>
</dbReference>
<name>A0A2K9PKD9_9FLAO</name>
<proteinExistence type="predicted"/>
<evidence type="ECO:0000256" key="1">
    <source>
        <dbReference type="SAM" id="SignalP"/>
    </source>
</evidence>
<organism evidence="2 3">
    <name type="scientific">Flavivirga eckloniae</name>
    <dbReference type="NCBI Taxonomy" id="1803846"/>
    <lineage>
        <taxon>Bacteria</taxon>
        <taxon>Pseudomonadati</taxon>
        <taxon>Bacteroidota</taxon>
        <taxon>Flavobacteriia</taxon>
        <taxon>Flavobacteriales</taxon>
        <taxon>Flavobacteriaceae</taxon>
        <taxon>Flavivirga</taxon>
    </lineage>
</organism>
<feature type="signal peptide" evidence="1">
    <location>
        <begin position="1"/>
        <end position="19"/>
    </location>
</feature>
<accession>A0A2K9PKD9</accession>
<dbReference type="OrthoDB" id="1446823at2"/>
<feature type="chain" id="PRO_5014856263" description="Dihydroorotase" evidence="1">
    <location>
        <begin position="20"/>
        <end position="117"/>
    </location>
</feature>
<gene>
    <name evidence="2" type="ORF">C1H87_01660</name>
</gene>
<evidence type="ECO:0000313" key="2">
    <source>
        <dbReference type="EMBL" id="AUP77495.1"/>
    </source>
</evidence>
<keyword evidence="1" id="KW-0732">Signal</keyword>
<evidence type="ECO:0008006" key="4">
    <source>
        <dbReference type="Google" id="ProtNLM"/>
    </source>
</evidence>
<dbReference type="KEGG" id="fek:C1H87_01660"/>
<dbReference type="EMBL" id="CP025791">
    <property type="protein sequence ID" value="AUP77495.1"/>
    <property type="molecule type" value="Genomic_DNA"/>
</dbReference>
<keyword evidence="3" id="KW-1185">Reference proteome</keyword>